<dbReference type="PATRIC" id="fig|1345697.3.peg.443"/>
<dbReference type="GO" id="GO:0005886">
    <property type="term" value="C:plasma membrane"/>
    <property type="evidence" value="ECO:0007669"/>
    <property type="project" value="UniProtKB-SubCell"/>
</dbReference>
<evidence type="ECO:0000256" key="4">
    <source>
        <dbReference type="ARBA" id="ARBA00022833"/>
    </source>
</evidence>
<feature type="binding site" evidence="6">
    <location>
        <position position="387"/>
    </location>
    <ligand>
        <name>Zn(2+)</name>
        <dbReference type="ChEBI" id="CHEBI:29105"/>
    </ligand>
</feature>
<feature type="binding site" evidence="6">
    <location>
        <position position="568"/>
    </location>
    <ligand>
        <name>Zn(2+)</name>
        <dbReference type="ChEBI" id="CHEBI:29105"/>
    </ligand>
</feature>
<keyword evidence="3 6" id="KW-0479">Metal-binding</keyword>
<dbReference type="EMBL" id="CP006254">
    <property type="protein sequence ID" value="AGT30856.1"/>
    <property type="molecule type" value="Genomic_DNA"/>
</dbReference>
<keyword evidence="1 6" id="KW-0813">Transport</keyword>
<sequence>MSKSATSLERPVGVWQRDHAQARPLAAIVKEAAKVIAPLWPISAFIARHPWMGLEGEPFADAADRLQQAHGIDLYPPMAVFHAAMAKGEIDLVFVERQLQQWLDKQPLSVSRREAEPLCRALLWNDTVPEEALCLPELPQLAEAIRLRPAAVRPISARLGNIVERLDQQMIKWCKLFYDEAKTPWALPHRERGFYPAWRRLVAADPALSKEERNRLADWPHDGEEALRQALMKLGVRDEEAGAYLEAHLLALPGWAGMVVWRSRQVGDEVRGLIDYLAVRLSLEWALVAPYLPFERGNHTDSSAVLSLLAAWLHWGGMTPEDWQRLPEKEQRARLAFVDRFWRIDRCHLWLEAWENTYEAKLKETISANRPMDETKAAIAQLLFCIDVRSEPFRRHLEAVGPFETYGCAGFFGLPIQTRALDSDDVHPSCPAIVAPQHEINETAVLEAARPYRRRRDMFRFVGETFKKVKQHVLAGLLLPEMSGPWLGLHTLARSAAPAWAGRVVRQAEAAAEQKPKTALSLHRHGKDESTGLPVGFTTEEQVQYVKQLLVNIGLTSSFAPLVVVCGHESETANNPYASALDCGACGGAAGAFNARVFAELANLPSVRAELAKEGIVIPDETVFVAAEHITTVDELRWLEVPPLSEAAEAAFRQLKPALGEASRRANAERMAKLPHVGGTPRDPVAEAQRRAVDWSEIRPEWGLAGNAAFLIGRRELTKGTNLDGRVFLHSYDWREDPTGEALAGIIAGPATVGQWINLQYYASTVAPHYYGSGDKTTQTVTGGIGVMQGNGSDLLAGLPWQSVAASDRELFHAPLRLLVIIEAPSYYIERLLDRNEDFRLKVQNGWLRLASIDPNSGMWVNWKAGHLASVPPR</sequence>
<dbReference type="InterPro" id="IPR018752">
    <property type="entry name" value="DabA"/>
</dbReference>
<evidence type="ECO:0000313" key="8">
    <source>
        <dbReference type="EMBL" id="AGT30856.1"/>
    </source>
</evidence>
<name>S6A049_GEOG3</name>
<reference evidence="8 9" key="1">
    <citation type="journal article" date="2014" name="Genome Announc.">
        <title>Complete Genome Sequence of the Thermophilic Polychlorinated Biphenyl Degrader Geobacillus sp. Strain JF8 (NBRC 109937).</title>
        <authorList>
            <person name="Shintani M."/>
            <person name="Ohtsubo Y."/>
            <person name="Fukuda K."/>
            <person name="Hosoyama A."/>
            <person name="Ohji S."/>
            <person name="Yamazoe A."/>
            <person name="Fujita N."/>
            <person name="Nagata Y."/>
            <person name="Tsuda M."/>
            <person name="Hatta T."/>
            <person name="Kimbara K."/>
        </authorList>
    </citation>
    <scope>NUCLEOTIDE SEQUENCE [LARGE SCALE GENOMIC DNA]</scope>
    <source>
        <strain evidence="8 9">JF8</strain>
    </source>
</reference>
<dbReference type="OrthoDB" id="9805101at2"/>
<dbReference type="AlphaFoldDB" id="S6A049"/>
<proteinExistence type="inferred from homology"/>
<evidence type="ECO:0000256" key="7">
    <source>
        <dbReference type="SAM" id="MobiDB-lite"/>
    </source>
</evidence>
<dbReference type="HOGENOM" id="CLU_009885_0_0_9"/>
<gene>
    <name evidence="6" type="primary">dabA</name>
    <name evidence="8" type="ORF">M493_02615</name>
</gene>
<protein>
    <recommendedName>
        <fullName evidence="6">Probable inorganic carbon transporter subunit DabA</fullName>
    </recommendedName>
</protein>
<evidence type="ECO:0000256" key="3">
    <source>
        <dbReference type="ARBA" id="ARBA00022723"/>
    </source>
</evidence>
<organism evidence="8 9">
    <name type="scientific">Geobacillus genomosp. 3</name>
    <dbReference type="NCBI Taxonomy" id="1921421"/>
    <lineage>
        <taxon>Bacteria</taxon>
        <taxon>Bacillati</taxon>
        <taxon>Bacillota</taxon>
        <taxon>Bacilli</taxon>
        <taxon>Bacillales</taxon>
        <taxon>Anoxybacillaceae</taxon>
        <taxon>Geobacillus</taxon>
    </lineage>
</organism>
<comment type="function">
    <text evidence="6">Part of an energy-coupled inorganic carbon pump.</text>
</comment>
<feature type="region of interest" description="Disordered" evidence="7">
    <location>
        <begin position="515"/>
        <end position="534"/>
    </location>
</feature>
<dbReference type="HAMAP" id="MF_01871">
    <property type="entry name" value="DabA"/>
    <property type="match status" value="1"/>
</dbReference>
<dbReference type="STRING" id="1921421.M493_02615"/>
<keyword evidence="4 6" id="KW-0862">Zinc</keyword>
<keyword evidence="9" id="KW-1185">Reference proteome</keyword>
<comment type="similarity">
    <text evidence="6">Belongs to the inorganic carbon transporter (TC 9.A.2) DabA family.</text>
</comment>
<comment type="subcellular location">
    <subcellularLocation>
        <location evidence="6">Cell membrane</location>
        <topology evidence="6">Peripheral membrane protein</topology>
    </subcellularLocation>
</comment>
<keyword evidence="2 6" id="KW-1003">Cell membrane</keyword>
<evidence type="ECO:0000256" key="5">
    <source>
        <dbReference type="ARBA" id="ARBA00023136"/>
    </source>
</evidence>
<evidence type="ECO:0000256" key="6">
    <source>
        <dbReference type="HAMAP-Rule" id="MF_01871"/>
    </source>
</evidence>
<feature type="binding site" evidence="6">
    <location>
        <position position="385"/>
    </location>
    <ligand>
        <name>Zn(2+)</name>
        <dbReference type="ChEBI" id="CHEBI:29105"/>
    </ligand>
</feature>
<comment type="subunit">
    <text evidence="6">Forms a complex with DabB.</text>
</comment>
<dbReference type="Pfam" id="PF10070">
    <property type="entry name" value="DabA"/>
    <property type="match status" value="1"/>
</dbReference>
<evidence type="ECO:0000256" key="2">
    <source>
        <dbReference type="ARBA" id="ARBA00022475"/>
    </source>
</evidence>
<dbReference type="RefSeq" id="WP_020958666.1">
    <property type="nucleotide sequence ID" value="NC_022080.4"/>
</dbReference>
<dbReference type="PANTHER" id="PTHR38344">
    <property type="entry name" value="UPF0753 PROTEIN AQ_863"/>
    <property type="match status" value="1"/>
</dbReference>
<dbReference type="KEGG" id="gjf:M493_02615"/>
<dbReference type="GO" id="GO:0008270">
    <property type="term" value="F:zinc ion binding"/>
    <property type="evidence" value="ECO:0007669"/>
    <property type="project" value="UniProtKB-UniRule"/>
</dbReference>
<dbReference type="Proteomes" id="UP000015500">
    <property type="component" value="Chromosome"/>
</dbReference>
<dbReference type="PANTHER" id="PTHR38344:SF1">
    <property type="entry name" value="INORGANIC CARBON TRANSPORTER SUBUNIT DABA-RELATED"/>
    <property type="match status" value="1"/>
</dbReference>
<comment type="cofactor">
    <cofactor evidence="6">
        <name>Zn(2+)</name>
        <dbReference type="ChEBI" id="CHEBI:29105"/>
    </cofactor>
</comment>
<accession>S6A049</accession>
<feature type="binding site" evidence="6">
    <location>
        <position position="583"/>
    </location>
    <ligand>
        <name>Zn(2+)</name>
        <dbReference type="ChEBI" id="CHEBI:29105"/>
    </ligand>
</feature>
<keyword evidence="5 6" id="KW-0472">Membrane</keyword>
<evidence type="ECO:0000313" key="9">
    <source>
        <dbReference type="Proteomes" id="UP000015500"/>
    </source>
</evidence>
<evidence type="ECO:0000256" key="1">
    <source>
        <dbReference type="ARBA" id="ARBA00022448"/>
    </source>
</evidence>